<proteinExistence type="inferred from homology"/>
<keyword evidence="2 5" id="KW-0547">Nucleotide-binding</keyword>
<dbReference type="GO" id="GO:1904263">
    <property type="term" value="P:positive regulation of TORC1 signaling"/>
    <property type="evidence" value="ECO:0000318"/>
    <property type="project" value="GO_Central"/>
</dbReference>
<evidence type="ECO:0000256" key="3">
    <source>
        <dbReference type="ARBA" id="ARBA00023134"/>
    </source>
</evidence>
<dbReference type="CDD" id="cd11384">
    <property type="entry name" value="RagA_like"/>
    <property type="match status" value="1"/>
</dbReference>
<dbReference type="Gene3D" id="3.30.450.190">
    <property type="match status" value="1"/>
</dbReference>
<gene>
    <name evidence="6" type="primary">WBGene00272452</name>
</gene>
<comment type="similarity">
    <text evidence="1 5">Belongs to the GTR/RAG GTP-binding protein family.</text>
</comment>
<name>A0A2A6BZ21_PRIPA</name>
<keyword evidence="3 5" id="KW-0342">GTP-binding</keyword>
<comment type="catalytic activity">
    <reaction evidence="4">
        <text>GTP + H2O = GDP + phosphate + H(+)</text>
        <dbReference type="Rhea" id="RHEA:19669"/>
        <dbReference type="ChEBI" id="CHEBI:15377"/>
        <dbReference type="ChEBI" id="CHEBI:15378"/>
        <dbReference type="ChEBI" id="CHEBI:37565"/>
        <dbReference type="ChEBI" id="CHEBI:43474"/>
        <dbReference type="ChEBI" id="CHEBI:58189"/>
    </reaction>
    <physiologicalReaction direction="left-to-right" evidence="4">
        <dbReference type="Rhea" id="RHEA:19670"/>
    </physiologicalReaction>
</comment>
<organism evidence="6 7">
    <name type="scientific">Pristionchus pacificus</name>
    <name type="common">Parasitic nematode worm</name>
    <dbReference type="NCBI Taxonomy" id="54126"/>
    <lineage>
        <taxon>Eukaryota</taxon>
        <taxon>Metazoa</taxon>
        <taxon>Ecdysozoa</taxon>
        <taxon>Nematoda</taxon>
        <taxon>Chromadorea</taxon>
        <taxon>Rhabditida</taxon>
        <taxon>Rhabditina</taxon>
        <taxon>Diplogasteromorpha</taxon>
        <taxon>Diplogasteroidea</taxon>
        <taxon>Neodiplogasteridae</taxon>
        <taxon>Pristionchus</taxon>
    </lineage>
</organism>
<accession>A0A8R1YQQ6</accession>
<dbReference type="OrthoDB" id="10020193at2759"/>
<dbReference type="GO" id="GO:0009267">
    <property type="term" value="P:cellular response to starvation"/>
    <property type="evidence" value="ECO:0000318"/>
    <property type="project" value="GO_Central"/>
</dbReference>
<evidence type="ECO:0000256" key="5">
    <source>
        <dbReference type="RuleBase" id="RU367014"/>
    </source>
</evidence>
<dbReference type="PANTHER" id="PTHR11259:SF1">
    <property type="entry name" value="RAS-RELATED GTP-BINDING PROTEIN"/>
    <property type="match status" value="1"/>
</dbReference>
<dbReference type="SUPFAM" id="SSF52540">
    <property type="entry name" value="P-loop containing nucleoside triphosphate hydrolases"/>
    <property type="match status" value="1"/>
</dbReference>
<dbReference type="GO" id="GO:1990131">
    <property type="term" value="C:Gtr1-Gtr2 GTPase complex"/>
    <property type="evidence" value="ECO:0000318"/>
    <property type="project" value="GO_Central"/>
</dbReference>
<protein>
    <submittedName>
        <fullName evidence="6">Raga-1</fullName>
    </submittedName>
</protein>
<dbReference type="GO" id="GO:0040018">
    <property type="term" value="P:positive regulation of multicellular organism growth"/>
    <property type="evidence" value="ECO:0007669"/>
    <property type="project" value="EnsemblMetazoa"/>
</dbReference>
<dbReference type="InterPro" id="IPR006762">
    <property type="entry name" value="Gtr1_RagA"/>
</dbReference>
<evidence type="ECO:0000313" key="7">
    <source>
        <dbReference type="Proteomes" id="UP000005239"/>
    </source>
</evidence>
<evidence type="ECO:0000313" key="6">
    <source>
        <dbReference type="EnsemblMetazoa" id="PPA34083.1"/>
    </source>
</evidence>
<dbReference type="Proteomes" id="UP000005239">
    <property type="component" value="Unassembled WGS sequence"/>
</dbReference>
<dbReference type="GO" id="GO:0005634">
    <property type="term" value="C:nucleus"/>
    <property type="evidence" value="ECO:0000318"/>
    <property type="project" value="GO_Central"/>
</dbReference>
<dbReference type="PANTHER" id="PTHR11259">
    <property type="entry name" value="RAS-RELATED GTP BINDING RAG/GTR YEAST"/>
    <property type="match status" value="1"/>
</dbReference>
<keyword evidence="7" id="KW-1185">Reference proteome</keyword>
<dbReference type="Pfam" id="PF04670">
    <property type="entry name" value="Gtr1_RagA"/>
    <property type="match status" value="1"/>
</dbReference>
<dbReference type="EnsemblMetazoa" id="PPA34083.1">
    <property type="protein sequence ID" value="PPA34083.1"/>
    <property type="gene ID" value="WBGene00272452"/>
</dbReference>
<dbReference type="InterPro" id="IPR027417">
    <property type="entry name" value="P-loop_NTPase"/>
</dbReference>
<dbReference type="GO" id="GO:0010507">
    <property type="term" value="P:negative regulation of autophagy"/>
    <property type="evidence" value="ECO:0000318"/>
    <property type="project" value="GO_Central"/>
</dbReference>
<dbReference type="AlphaFoldDB" id="A0A2A6BZ21"/>
<dbReference type="GO" id="GO:0008340">
    <property type="term" value="P:determination of adult lifespan"/>
    <property type="evidence" value="ECO:0007669"/>
    <property type="project" value="EnsemblMetazoa"/>
</dbReference>
<accession>A0A2A6BZ21</accession>
<dbReference type="GO" id="GO:0005525">
    <property type="term" value="F:GTP binding"/>
    <property type="evidence" value="ECO:0000318"/>
    <property type="project" value="GO_Central"/>
</dbReference>
<reference evidence="7" key="1">
    <citation type="journal article" date="2008" name="Nat. Genet.">
        <title>The Pristionchus pacificus genome provides a unique perspective on nematode lifestyle and parasitism.</title>
        <authorList>
            <person name="Dieterich C."/>
            <person name="Clifton S.W."/>
            <person name="Schuster L.N."/>
            <person name="Chinwalla A."/>
            <person name="Delehaunty K."/>
            <person name="Dinkelacker I."/>
            <person name="Fulton L."/>
            <person name="Fulton R."/>
            <person name="Godfrey J."/>
            <person name="Minx P."/>
            <person name="Mitreva M."/>
            <person name="Roeseler W."/>
            <person name="Tian H."/>
            <person name="Witte H."/>
            <person name="Yang S.P."/>
            <person name="Wilson R.K."/>
            <person name="Sommer R.J."/>
        </authorList>
    </citation>
    <scope>NUCLEOTIDE SEQUENCE [LARGE SCALE GENOMIC DNA]</scope>
    <source>
        <strain evidence="7">PS312</strain>
    </source>
</reference>
<dbReference type="GO" id="GO:0005764">
    <property type="term" value="C:lysosome"/>
    <property type="evidence" value="ECO:0000318"/>
    <property type="project" value="GO_Central"/>
</dbReference>
<dbReference type="GO" id="GO:0003924">
    <property type="term" value="F:GTPase activity"/>
    <property type="evidence" value="ECO:0000318"/>
    <property type="project" value="GO_Central"/>
</dbReference>
<evidence type="ECO:0000256" key="1">
    <source>
        <dbReference type="ARBA" id="ARBA00007756"/>
    </source>
</evidence>
<sequence>MSKRKVLLMGKSGSGKTSMKSIIFANYIARDTSRLGPTIEVEHAHVKFLGNLVLHLWDCGGQETFLENYLISQRDQIFKNVQVLIYVFDVESREQEKDYRYYQSCLEALMQHSPTAKIFAEKEADILKFSEEKGGASKASVQCYRSSIWDETLYKAWSAIVYQLIPNVTAMEEKLHQFADIVDADEVLLFEKMTFLVIAHAQITPHRDVHRFEKVSNIIKQFKLSCSKMGAEFEYVHVRNTQFSAFIDKFTATTFVMVVLADSSVSPAATLMNIKSARKAFEKLEAK</sequence>
<dbReference type="Gene3D" id="3.40.50.300">
    <property type="entry name" value="P-loop containing nucleotide triphosphate hydrolases"/>
    <property type="match status" value="1"/>
</dbReference>
<evidence type="ECO:0000256" key="4">
    <source>
        <dbReference type="ARBA" id="ARBA00049117"/>
    </source>
</evidence>
<evidence type="ECO:0000256" key="2">
    <source>
        <dbReference type="ARBA" id="ARBA00022741"/>
    </source>
</evidence>
<dbReference type="FunFam" id="3.30.450.190:FF:000013">
    <property type="entry name" value="RAs-related GTP-binding protein A"/>
    <property type="match status" value="1"/>
</dbReference>
<dbReference type="InterPro" id="IPR039397">
    <property type="entry name" value="RagA/B"/>
</dbReference>
<reference evidence="6" key="2">
    <citation type="submission" date="2022-06" db="UniProtKB">
        <authorList>
            <consortium name="EnsemblMetazoa"/>
        </authorList>
    </citation>
    <scope>IDENTIFICATION</scope>
    <source>
        <strain evidence="6">PS312</strain>
    </source>
</reference>